<dbReference type="Pfam" id="PF00581">
    <property type="entry name" value="Rhodanese"/>
    <property type="match status" value="2"/>
</dbReference>
<dbReference type="EMBL" id="NIDE01000008">
    <property type="protein sequence ID" value="OWK40191.1"/>
    <property type="molecule type" value="Genomic_DNA"/>
</dbReference>
<feature type="region of interest" description="Disordered" evidence="2">
    <location>
        <begin position="174"/>
        <end position="199"/>
    </location>
</feature>
<dbReference type="PANTHER" id="PTHR43855">
    <property type="entry name" value="THIOSULFATE SULFURTRANSFERASE"/>
    <property type="match status" value="1"/>
</dbReference>
<dbReference type="Proteomes" id="UP000214646">
    <property type="component" value="Unassembled WGS sequence"/>
</dbReference>
<feature type="domain" description="Rhodanese" evidence="3">
    <location>
        <begin position="164"/>
        <end position="278"/>
    </location>
</feature>
<proteinExistence type="predicted"/>
<protein>
    <submittedName>
        <fullName evidence="4">Thiosulfate sulfurtransferase, rhodanese</fullName>
    </submittedName>
</protein>
<keyword evidence="4" id="KW-0808">Transferase</keyword>
<dbReference type="PROSITE" id="PS00380">
    <property type="entry name" value="RHODANESE_1"/>
    <property type="match status" value="1"/>
</dbReference>
<dbReference type="SMART" id="SM00450">
    <property type="entry name" value="RHOD"/>
    <property type="match status" value="2"/>
</dbReference>
<dbReference type="PANTHER" id="PTHR43855:SF1">
    <property type="entry name" value="THIOSULFATE SULFURTRANSFERASE"/>
    <property type="match status" value="1"/>
</dbReference>
<dbReference type="InterPro" id="IPR001763">
    <property type="entry name" value="Rhodanese-like_dom"/>
</dbReference>
<dbReference type="InterPro" id="IPR001307">
    <property type="entry name" value="Thiosulphate_STrfase_CS"/>
</dbReference>
<accession>A0A225DF57</accession>
<dbReference type="PROSITE" id="PS50206">
    <property type="entry name" value="RHODANESE_3"/>
    <property type="match status" value="2"/>
</dbReference>
<dbReference type="AlphaFoldDB" id="A0A225DF57"/>
<reference evidence="5" key="1">
    <citation type="submission" date="2017-06" db="EMBL/GenBank/DDBJ databases">
        <title>Genome analysis of Fimbriiglobus ruber SP5, the first member of the order Planctomycetales with confirmed chitinolytic capability.</title>
        <authorList>
            <person name="Ravin N.V."/>
            <person name="Rakitin A.L."/>
            <person name="Ivanova A.A."/>
            <person name="Beletsky A.V."/>
            <person name="Kulichevskaya I.S."/>
            <person name="Mardanov A.V."/>
            <person name="Dedysh S.N."/>
        </authorList>
    </citation>
    <scope>NUCLEOTIDE SEQUENCE [LARGE SCALE GENOMIC DNA]</scope>
    <source>
        <strain evidence="5">SP5</strain>
    </source>
</reference>
<dbReference type="InterPro" id="IPR036873">
    <property type="entry name" value="Rhodanese-like_dom_sf"/>
</dbReference>
<keyword evidence="1" id="KW-0677">Repeat</keyword>
<keyword evidence="5" id="KW-1185">Reference proteome</keyword>
<feature type="compositionally biased region" description="Basic and acidic residues" evidence="2">
    <location>
        <begin position="174"/>
        <end position="185"/>
    </location>
</feature>
<evidence type="ECO:0000313" key="5">
    <source>
        <dbReference type="Proteomes" id="UP000214646"/>
    </source>
</evidence>
<organism evidence="4 5">
    <name type="scientific">Fimbriiglobus ruber</name>
    <dbReference type="NCBI Taxonomy" id="1908690"/>
    <lineage>
        <taxon>Bacteria</taxon>
        <taxon>Pseudomonadati</taxon>
        <taxon>Planctomycetota</taxon>
        <taxon>Planctomycetia</taxon>
        <taxon>Gemmatales</taxon>
        <taxon>Gemmataceae</taxon>
        <taxon>Fimbriiglobus</taxon>
    </lineage>
</organism>
<feature type="domain" description="Rhodanese" evidence="3">
    <location>
        <begin position="31"/>
        <end position="138"/>
    </location>
</feature>
<evidence type="ECO:0000256" key="2">
    <source>
        <dbReference type="SAM" id="MobiDB-lite"/>
    </source>
</evidence>
<evidence type="ECO:0000256" key="1">
    <source>
        <dbReference type="ARBA" id="ARBA00022737"/>
    </source>
</evidence>
<name>A0A225DF57_9BACT</name>
<dbReference type="InterPro" id="IPR051126">
    <property type="entry name" value="Thiosulfate_sulfurtransferase"/>
</dbReference>
<dbReference type="CDD" id="cd01449">
    <property type="entry name" value="TST_Repeat_2"/>
    <property type="match status" value="1"/>
</dbReference>
<evidence type="ECO:0000259" key="3">
    <source>
        <dbReference type="PROSITE" id="PS50206"/>
    </source>
</evidence>
<dbReference type="Gene3D" id="3.40.250.10">
    <property type="entry name" value="Rhodanese-like domain"/>
    <property type="match status" value="2"/>
</dbReference>
<gene>
    <name evidence="4" type="ORF">FRUB_05110</name>
</gene>
<dbReference type="GO" id="GO:0004792">
    <property type="term" value="F:thiosulfate-cyanide sulfurtransferase activity"/>
    <property type="evidence" value="ECO:0007669"/>
    <property type="project" value="InterPro"/>
</dbReference>
<dbReference type="SUPFAM" id="SSF52821">
    <property type="entry name" value="Rhodanese/Cell cycle control phosphatase"/>
    <property type="match status" value="2"/>
</dbReference>
<evidence type="ECO:0000313" key="4">
    <source>
        <dbReference type="EMBL" id="OWK40191.1"/>
    </source>
</evidence>
<sequence>MLAMLVTARAADEPQKGSPLITQEKLQGELKDATIRLLDARLKAEYEKGHIPGAVWVDTKALQALARPESITNETAWASALAPLGLGADIRVVFIYDNARQHDAARVWWSLVYAGVPRVGLVDGGFDRWTKDKRPVSTEPAKVSLAQFRPQLHDKSLASRDEVGKAESNVLDARSAEEYSGERKSRTNPTAPTGHIPGARNLDSYSLVDTDGQFLDTDSIRRRFAEAGFVTDKSVIAYSAGGNRSAIAIFALERIGVPSRHYVGGFGDWIREAKRTVVQGKNPRD</sequence>
<comment type="caution">
    <text evidence="4">The sequence shown here is derived from an EMBL/GenBank/DDBJ whole genome shotgun (WGS) entry which is preliminary data.</text>
</comment>